<sequence length="69" mass="7551">MGRRDGAGRIEVDGRGHGDTPGMKHTTPSRLPELVFRLKLGAITRFSAQSRKTLPQMITSRISVSSQAM</sequence>
<organism evidence="2 3">
    <name type="scientific">Armillaria gallica</name>
    <name type="common">Bulbous honey fungus</name>
    <name type="synonym">Armillaria bulbosa</name>
    <dbReference type="NCBI Taxonomy" id="47427"/>
    <lineage>
        <taxon>Eukaryota</taxon>
        <taxon>Fungi</taxon>
        <taxon>Dikarya</taxon>
        <taxon>Basidiomycota</taxon>
        <taxon>Agaricomycotina</taxon>
        <taxon>Agaricomycetes</taxon>
        <taxon>Agaricomycetidae</taxon>
        <taxon>Agaricales</taxon>
        <taxon>Marasmiineae</taxon>
        <taxon>Physalacriaceae</taxon>
        <taxon>Armillaria</taxon>
    </lineage>
</organism>
<reference evidence="3" key="1">
    <citation type="journal article" date="2017" name="Nat. Ecol. Evol.">
        <title>Genome expansion and lineage-specific genetic innovations in the forest pathogenic fungi Armillaria.</title>
        <authorList>
            <person name="Sipos G."/>
            <person name="Prasanna A.N."/>
            <person name="Walter M.C."/>
            <person name="O'Connor E."/>
            <person name="Balint B."/>
            <person name="Krizsan K."/>
            <person name="Kiss B."/>
            <person name="Hess J."/>
            <person name="Varga T."/>
            <person name="Slot J."/>
            <person name="Riley R."/>
            <person name="Boka B."/>
            <person name="Rigling D."/>
            <person name="Barry K."/>
            <person name="Lee J."/>
            <person name="Mihaltcheva S."/>
            <person name="LaButti K."/>
            <person name="Lipzen A."/>
            <person name="Waldron R."/>
            <person name="Moloney N.M."/>
            <person name="Sperisen C."/>
            <person name="Kredics L."/>
            <person name="Vagvoelgyi C."/>
            <person name="Patrignani A."/>
            <person name="Fitzpatrick D."/>
            <person name="Nagy I."/>
            <person name="Doyle S."/>
            <person name="Anderson J.B."/>
            <person name="Grigoriev I.V."/>
            <person name="Gueldener U."/>
            <person name="Muensterkoetter M."/>
            <person name="Nagy L.G."/>
        </authorList>
    </citation>
    <scope>NUCLEOTIDE SEQUENCE [LARGE SCALE GENOMIC DNA]</scope>
    <source>
        <strain evidence="3">Ar21-2</strain>
    </source>
</reference>
<dbReference type="EMBL" id="KZ293645">
    <property type="protein sequence ID" value="PBL01773.1"/>
    <property type="molecule type" value="Genomic_DNA"/>
</dbReference>
<dbReference type="AlphaFoldDB" id="A0A2H3EDV7"/>
<protein>
    <submittedName>
        <fullName evidence="2">Uncharacterized protein</fullName>
    </submittedName>
</protein>
<proteinExistence type="predicted"/>
<feature type="compositionally biased region" description="Basic and acidic residues" evidence="1">
    <location>
        <begin position="1"/>
        <end position="18"/>
    </location>
</feature>
<keyword evidence="3" id="KW-1185">Reference proteome</keyword>
<dbReference type="Proteomes" id="UP000217790">
    <property type="component" value="Unassembled WGS sequence"/>
</dbReference>
<dbReference type="InParanoid" id="A0A2H3EDV7"/>
<gene>
    <name evidence="2" type="ORF">ARMGADRAFT_1005296</name>
</gene>
<feature type="region of interest" description="Disordered" evidence="1">
    <location>
        <begin position="1"/>
        <end position="29"/>
    </location>
</feature>
<accession>A0A2H3EDV7</accession>
<evidence type="ECO:0000313" key="2">
    <source>
        <dbReference type="EMBL" id="PBL01773.1"/>
    </source>
</evidence>
<evidence type="ECO:0000313" key="3">
    <source>
        <dbReference type="Proteomes" id="UP000217790"/>
    </source>
</evidence>
<evidence type="ECO:0000256" key="1">
    <source>
        <dbReference type="SAM" id="MobiDB-lite"/>
    </source>
</evidence>
<name>A0A2H3EDV7_ARMGA</name>